<evidence type="ECO:0000313" key="1">
    <source>
        <dbReference type="EMBL" id="OLP93339.1"/>
    </source>
</evidence>
<accession>A0A1Q9DDV0</accession>
<reference evidence="1 2" key="1">
    <citation type="submission" date="2016-02" db="EMBL/GenBank/DDBJ databases">
        <title>Genome analysis of coral dinoflagellate symbionts highlights evolutionary adaptations to a symbiotic lifestyle.</title>
        <authorList>
            <person name="Aranda M."/>
            <person name="Li Y."/>
            <person name="Liew Y.J."/>
            <person name="Baumgarten S."/>
            <person name="Simakov O."/>
            <person name="Wilson M."/>
            <person name="Piel J."/>
            <person name="Ashoor H."/>
            <person name="Bougouffa S."/>
            <person name="Bajic V.B."/>
            <person name="Ryu T."/>
            <person name="Ravasi T."/>
            <person name="Bayer T."/>
            <person name="Micklem G."/>
            <person name="Kim H."/>
            <person name="Bhak J."/>
            <person name="Lajeunesse T.C."/>
            <person name="Voolstra C.R."/>
        </authorList>
    </citation>
    <scope>NUCLEOTIDE SEQUENCE [LARGE SCALE GENOMIC DNA]</scope>
    <source>
        <strain evidence="1 2">CCMP2467</strain>
    </source>
</reference>
<dbReference type="AlphaFoldDB" id="A0A1Q9DDV0"/>
<dbReference type="Gene3D" id="3.90.1720.30">
    <property type="entry name" value="PPPDE domains"/>
    <property type="match status" value="1"/>
</dbReference>
<dbReference type="InterPro" id="IPR042266">
    <property type="entry name" value="PPPDE_sf"/>
</dbReference>
<dbReference type="Proteomes" id="UP000186817">
    <property type="component" value="Unassembled WGS sequence"/>
</dbReference>
<keyword evidence="2" id="KW-1185">Reference proteome</keyword>
<organism evidence="1 2">
    <name type="scientific">Symbiodinium microadriaticum</name>
    <name type="common">Dinoflagellate</name>
    <name type="synonym">Zooxanthella microadriatica</name>
    <dbReference type="NCBI Taxonomy" id="2951"/>
    <lineage>
        <taxon>Eukaryota</taxon>
        <taxon>Sar</taxon>
        <taxon>Alveolata</taxon>
        <taxon>Dinophyceae</taxon>
        <taxon>Suessiales</taxon>
        <taxon>Symbiodiniaceae</taxon>
        <taxon>Symbiodinium</taxon>
    </lineage>
</organism>
<dbReference type="EMBL" id="LSRX01000586">
    <property type="protein sequence ID" value="OLP93339.1"/>
    <property type="molecule type" value="Genomic_DNA"/>
</dbReference>
<evidence type="ECO:0000313" key="2">
    <source>
        <dbReference type="Proteomes" id="UP000186817"/>
    </source>
</evidence>
<protein>
    <submittedName>
        <fullName evidence="1">Uncharacterized protein</fullName>
    </submittedName>
</protein>
<sequence>MAGRHSVVLAITPLDALTGATFLLPQAYHTSILLADKEVWFNGMGVAVSQGCRSHANLGARTQYLQMGTTDVSGDAAPLLEGEL</sequence>
<proteinExistence type="predicted"/>
<name>A0A1Q9DDV0_SYMMI</name>
<comment type="caution">
    <text evidence="1">The sequence shown here is derived from an EMBL/GenBank/DDBJ whole genome shotgun (WGS) entry which is preliminary data.</text>
</comment>
<gene>
    <name evidence="1" type="ORF">AK812_SmicGene24790</name>
</gene>